<dbReference type="Pfam" id="PF00909">
    <property type="entry name" value="Ammonium_transp"/>
    <property type="match status" value="1"/>
</dbReference>
<protein>
    <recommendedName>
        <fullName evidence="8">Ammonium transporter</fullName>
    </recommendedName>
</protein>
<dbReference type="SUPFAM" id="SSF111352">
    <property type="entry name" value="Ammonium transporter"/>
    <property type="match status" value="1"/>
</dbReference>
<feature type="transmembrane region" description="Helical" evidence="8">
    <location>
        <begin position="143"/>
        <end position="166"/>
    </location>
</feature>
<dbReference type="InterPro" id="IPR029020">
    <property type="entry name" value="Ammonium/urea_transptr"/>
</dbReference>
<feature type="transmembrane region" description="Helical" evidence="8">
    <location>
        <begin position="331"/>
        <end position="350"/>
    </location>
</feature>
<dbReference type="NCBIfam" id="TIGR00836">
    <property type="entry name" value="amt"/>
    <property type="match status" value="1"/>
</dbReference>
<keyword evidence="12" id="KW-1185">Reference proteome</keyword>
<dbReference type="PANTHER" id="PTHR43029:SF10">
    <property type="entry name" value="AMMONIUM TRANSPORTER MEP2"/>
    <property type="match status" value="1"/>
</dbReference>
<dbReference type="GO" id="GO:0005886">
    <property type="term" value="C:plasma membrane"/>
    <property type="evidence" value="ECO:0007669"/>
    <property type="project" value="UniProtKB-SubCell"/>
</dbReference>
<feature type="region of interest" description="Disordered" evidence="9">
    <location>
        <begin position="585"/>
        <end position="635"/>
    </location>
</feature>
<proteinExistence type="inferred from homology"/>
<dbReference type="GO" id="GO:0008519">
    <property type="term" value="F:ammonium channel activity"/>
    <property type="evidence" value="ECO:0007669"/>
    <property type="project" value="InterPro"/>
</dbReference>
<feature type="transmembrane region" description="Helical" evidence="8">
    <location>
        <begin position="59"/>
        <end position="77"/>
    </location>
</feature>
<name>A0A139ATW2_GONPJ</name>
<evidence type="ECO:0000313" key="11">
    <source>
        <dbReference type="EMBL" id="KXS20186.1"/>
    </source>
</evidence>
<dbReference type="InterPro" id="IPR018047">
    <property type="entry name" value="Ammonium_transpt_CS"/>
</dbReference>
<evidence type="ECO:0000256" key="6">
    <source>
        <dbReference type="ARBA" id="ARBA00023136"/>
    </source>
</evidence>
<feature type="transmembrane region" description="Helical" evidence="8">
    <location>
        <begin position="391"/>
        <end position="411"/>
    </location>
</feature>
<feature type="transmembrane region" description="Helical" evidence="8">
    <location>
        <begin position="245"/>
        <end position="266"/>
    </location>
</feature>
<organism evidence="11 12">
    <name type="scientific">Gonapodya prolifera (strain JEL478)</name>
    <name type="common">Monoblepharis prolifera</name>
    <dbReference type="NCBI Taxonomy" id="1344416"/>
    <lineage>
        <taxon>Eukaryota</taxon>
        <taxon>Fungi</taxon>
        <taxon>Fungi incertae sedis</taxon>
        <taxon>Chytridiomycota</taxon>
        <taxon>Chytridiomycota incertae sedis</taxon>
        <taxon>Monoblepharidomycetes</taxon>
        <taxon>Monoblepharidales</taxon>
        <taxon>Gonapodyaceae</taxon>
        <taxon>Gonapodya</taxon>
    </lineage>
</organism>
<feature type="transmembrane region" description="Helical" evidence="8">
    <location>
        <begin position="215"/>
        <end position="233"/>
    </location>
</feature>
<evidence type="ECO:0000256" key="1">
    <source>
        <dbReference type="ARBA" id="ARBA00004141"/>
    </source>
</evidence>
<keyword evidence="4 8" id="KW-0812">Transmembrane</keyword>
<dbReference type="Proteomes" id="UP000070544">
    <property type="component" value="Unassembled WGS sequence"/>
</dbReference>
<dbReference type="InterPro" id="IPR001905">
    <property type="entry name" value="Ammonium_transpt"/>
</dbReference>
<keyword evidence="6 8" id="KW-0472">Membrane</keyword>
<comment type="similarity">
    <text evidence="2 8">Belongs to the ammonia transporter channel (TC 1.A.11.2) family.</text>
</comment>
<evidence type="ECO:0000256" key="7">
    <source>
        <dbReference type="ARBA" id="ARBA00023177"/>
    </source>
</evidence>
<dbReference type="OMA" id="NVMMKNM"/>
<keyword evidence="3 8" id="KW-0813">Transport</keyword>
<feature type="transmembrane region" description="Helical" evidence="8">
    <location>
        <begin position="186"/>
        <end position="203"/>
    </location>
</feature>
<feature type="compositionally biased region" description="Polar residues" evidence="9">
    <location>
        <begin position="512"/>
        <end position="525"/>
    </location>
</feature>
<feature type="transmembrane region" description="Helical" evidence="8">
    <location>
        <begin position="278"/>
        <end position="311"/>
    </location>
</feature>
<feature type="transmembrane region" description="Helical" evidence="8">
    <location>
        <begin position="118"/>
        <end position="136"/>
    </location>
</feature>
<dbReference type="EMBL" id="KQ965736">
    <property type="protein sequence ID" value="KXS20186.1"/>
    <property type="molecule type" value="Genomic_DNA"/>
</dbReference>
<dbReference type="STRING" id="1344416.A0A139ATW2"/>
<reference evidence="11 12" key="1">
    <citation type="journal article" date="2015" name="Genome Biol. Evol.">
        <title>Phylogenomic analyses indicate that early fungi evolved digesting cell walls of algal ancestors of land plants.</title>
        <authorList>
            <person name="Chang Y."/>
            <person name="Wang S."/>
            <person name="Sekimoto S."/>
            <person name="Aerts A.L."/>
            <person name="Choi C."/>
            <person name="Clum A."/>
            <person name="LaButti K.M."/>
            <person name="Lindquist E.A."/>
            <person name="Yee Ngan C."/>
            <person name="Ohm R.A."/>
            <person name="Salamov A.A."/>
            <person name="Grigoriev I.V."/>
            <person name="Spatafora J.W."/>
            <person name="Berbee M.L."/>
        </authorList>
    </citation>
    <scope>NUCLEOTIDE SEQUENCE [LARGE SCALE GENOMIC DNA]</scope>
    <source>
        <strain evidence="11 12">JEL478</strain>
    </source>
</reference>
<evidence type="ECO:0000256" key="5">
    <source>
        <dbReference type="ARBA" id="ARBA00022989"/>
    </source>
</evidence>
<feature type="transmembrane region" description="Helical" evidence="8">
    <location>
        <begin position="28"/>
        <end position="47"/>
    </location>
</feature>
<comment type="subcellular location">
    <subcellularLocation>
        <location evidence="8">Cell membrane</location>
        <topology evidence="8">Multi-pass membrane protein</topology>
    </subcellularLocation>
    <subcellularLocation>
        <location evidence="1">Membrane</location>
        <topology evidence="1">Multi-pass membrane protein</topology>
    </subcellularLocation>
</comment>
<evidence type="ECO:0000256" key="4">
    <source>
        <dbReference type="ARBA" id="ARBA00022692"/>
    </source>
</evidence>
<evidence type="ECO:0000259" key="10">
    <source>
        <dbReference type="Pfam" id="PF00909"/>
    </source>
</evidence>
<dbReference type="Gene3D" id="1.10.3430.10">
    <property type="entry name" value="Ammonium transporter AmtB like domains"/>
    <property type="match status" value="1"/>
</dbReference>
<dbReference type="PROSITE" id="PS01219">
    <property type="entry name" value="AMMONIUM_TRANSP"/>
    <property type="match status" value="1"/>
</dbReference>
<dbReference type="OrthoDB" id="534912at2759"/>
<evidence type="ECO:0000256" key="2">
    <source>
        <dbReference type="ARBA" id="ARBA00005887"/>
    </source>
</evidence>
<dbReference type="PANTHER" id="PTHR43029">
    <property type="entry name" value="AMMONIUM TRANSPORTER MEP2"/>
    <property type="match status" value="1"/>
</dbReference>
<dbReference type="AlphaFoldDB" id="A0A139ATW2"/>
<gene>
    <name evidence="11" type="ORF">M427DRAFT_52439</name>
</gene>
<keyword evidence="5 8" id="KW-1133">Transmembrane helix</keyword>
<evidence type="ECO:0000256" key="3">
    <source>
        <dbReference type="ARBA" id="ARBA00022448"/>
    </source>
</evidence>
<evidence type="ECO:0000256" key="9">
    <source>
        <dbReference type="SAM" id="MobiDB-lite"/>
    </source>
</evidence>
<accession>A0A139ATW2</accession>
<keyword evidence="7 8" id="KW-0924">Ammonia transport</keyword>
<evidence type="ECO:0000313" key="12">
    <source>
        <dbReference type="Proteomes" id="UP000070544"/>
    </source>
</evidence>
<feature type="region of interest" description="Disordered" evidence="9">
    <location>
        <begin position="493"/>
        <end position="573"/>
    </location>
</feature>
<feature type="domain" description="Ammonium transporter AmtB-like" evidence="10">
    <location>
        <begin position="28"/>
        <end position="441"/>
    </location>
</feature>
<sequence length="635" mass="66884">MSDTGAVNPCPAPIDPATYQYTGADNTFIMMCAALVMIMTPGLGYYYSGMARSKNALTLIMLCFLAYAVVTVQWYLIGFSLTFSDKGGKLWGDCTYCFLRNIGQNVLTNIPSVPTVTFAFYELMFAALTPALIFGSTAERVRILPAGVFVFLWSTFVYSPIAYWAWSANGWANQVLGYLDFAGGTPVHTSSGFAGLAFAVVIGRRKHTDDFVASSMANVFLGTALLWFGWFGFNGGSEVASNARSANAMMVTNIAAATGGLVWMLVDYLGHRKVSGLGFCSGAVAGLVGITPASGFVSGGSAFAIGAITALVCNTMVRLKAYFLFDDTLDAFNVHGIGGVTGAILTGVFAQRSIKALNIYPSFATVDPVCIASLPPLGWLDGNWAQVGKQLASASAGAGWSFFATCIIVAVMQRIPGLRLRVPEEAEVIGSDQTEMGEVSYDYVEALSAGPAGGSLAVGKEASEVDLMSGGRGESPTGYAYANVPYSQVYPQGNGGYAPNAPGQPGQGNAYGNGNMPSHAPTQMQAHGHAPVQQGGLLTHSPSQRANAPGNGHSHGESKEVAPPPKAYPQSAAYAAQAAQAYQAYERDRGGAAQGERERGYPSLERYERERERERVPGHVGGPRPPSGFLAGSRV</sequence>
<feature type="compositionally biased region" description="Basic and acidic residues" evidence="9">
    <location>
        <begin position="585"/>
        <end position="617"/>
    </location>
</feature>
<evidence type="ECO:0000256" key="8">
    <source>
        <dbReference type="RuleBase" id="RU362002"/>
    </source>
</evidence>
<dbReference type="InterPro" id="IPR024041">
    <property type="entry name" value="NH4_transpt_AmtB-like_dom"/>
</dbReference>